<dbReference type="AlphaFoldDB" id="A0A6H1NZH8"/>
<accession>A0A6H1NZH8</accession>
<dbReference type="Proteomes" id="UP000501868">
    <property type="component" value="Chromosome"/>
</dbReference>
<dbReference type="SUPFAM" id="SSF53448">
    <property type="entry name" value="Nucleotide-diphospho-sugar transferases"/>
    <property type="match status" value="1"/>
</dbReference>
<sequence>MKDNEGVIAVYLAAGKSRRMGVNKLALPWGQKTVGNSALEKAVNSKLDYTIVVTREEDTLNWIDGTLFGSPLRERWKALRCHDADKGQAHSLQCGLRAAMEKEPKGIMILLADQPLLPVEIINDLVKRYLKEYQENKNVPFIAASFQGIPRPPIIFSPKVVPDLLKLEGDEGARQLFKKEKLTGILVNYENGWDFFDVDTKDEYEWLKGCGRE</sequence>
<evidence type="ECO:0000313" key="3">
    <source>
        <dbReference type="Proteomes" id="UP000501868"/>
    </source>
</evidence>
<organism evidence="2 3">
    <name type="scientific">Priestia megaterium</name>
    <name type="common">Bacillus megaterium</name>
    <dbReference type="NCBI Taxonomy" id="1404"/>
    <lineage>
        <taxon>Bacteria</taxon>
        <taxon>Bacillati</taxon>
        <taxon>Bacillota</taxon>
        <taxon>Bacilli</taxon>
        <taxon>Bacillales</taxon>
        <taxon>Bacillaceae</taxon>
        <taxon>Priestia</taxon>
    </lineage>
</organism>
<dbReference type="PANTHER" id="PTHR43777">
    <property type="entry name" value="MOLYBDENUM COFACTOR CYTIDYLYLTRANSFERASE"/>
    <property type="match status" value="1"/>
</dbReference>
<dbReference type="Pfam" id="PF12804">
    <property type="entry name" value="NTP_transf_3"/>
    <property type="match status" value="1"/>
</dbReference>
<dbReference type="Gene3D" id="3.90.550.10">
    <property type="entry name" value="Spore Coat Polysaccharide Biosynthesis Protein SpsA, Chain A"/>
    <property type="match status" value="1"/>
</dbReference>
<dbReference type="CDD" id="cd04182">
    <property type="entry name" value="GT_2_like_f"/>
    <property type="match status" value="1"/>
</dbReference>
<name>A0A6H1NZH8_PRIMG</name>
<dbReference type="PANTHER" id="PTHR43777:SF1">
    <property type="entry name" value="MOLYBDENUM COFACTOR CYTIDYLYLTRANSFERASE"/>
    <property type="match status" value="1"/>
</dbReference>
<evidence type="ECO:0000259" key="1">
    <source>
        <dbReference type="Pfam" id="PF12804"/>
    </source>
</evidence>
<evidence type="ECO:0000313" key="2">
    <source>
        <dbReference type="EMBL" id="QIZ06693.1"/>
    </source>
</evidence>
<protein>
    <submittedName>
        <fullName evidence="2">NTP transferase domain-containing protein</fullName>
    </submittedName>
</protein>
<reference evidence="2 3" key="1">
    <citation type="submission" date="2020-04" db="EMBL/GenBank/DDBJ databases">
        <title>Genome-Wide Identification of 5-Methylcytosine Sites in Bacterial Genomes By High-Throughput Sequencing of MspJI Restriction Fragments.</title>
        <authorList>
            <person name="Wu V."/>
        </authorList>
    </citation>
    <scope>NUCLEOTIDE SEQUENCE [LARGE SCALE GENOMIC DNA]</scope>
    <source>
        <strain evidence="2 3">S2</strain>
    </source>
</reference>
<dbReference type="InterPro" id="IPR029044">
    <property type="entry name" value="Nucleotide-diphossugar_trans"/>
</dbReference>
<reference evidence="2 3" key="2">
    <citation type="submission" date="2020-04" db="EMBL/GenBank/DDBJ databases">
        <authorList>
            <person name="Fomenkov A."/>
            <person name="Anton B.P."/>
            <person name="Roberts R.J."/>
        </authorList>
    </citation>
    <scope>NUCLEOTIDE SEQUENCE [LARGE SCALE GENOMIC DNA]</scope>
    <source>
        <strain evidence="2 3">S2</strain>
    </source>
</reference>
<feature type="domain" description="MobA-like NTP transferase" evidence="1">
    <location>
        <begin position="9"/>
        <end position="179"/>
    </location>
</feature>
<gene>
    <name evidence="2" type="ORF">HFZ78_08205</name>
</gene>
<dbReference type="InterPro" id="IPR025877">
    <property type="entry name" value="MobA-like_NTP_Trfase"/>
</dbReference>
<dbReference type="EMBL" id="CP051128">
    <property type="protein sequence ID" value="QIZ06693.1"/>
    <property type="molecule type" value="Genomic_DNA"/>
</dbReference>
<keyword evidence="2" id="KW-0808">Transferase</keyword>
<proteinExistence type="predicted"/>
<dbReference type="GO" id="GO:0016779">
    <property type="term" value="F:nucleotidyltransferase activity"/>
    <property type="evidence" value="ECO:0007669"/>
    <property type="project" value="UniProtKB-ARBA"/>
</dbReference>